<evidence type="ECO:0000313" key="3">
    <source>
        <dbReference type="Proteomes" id="UP000518300"/>
    </source>
</evidence>
<name>A0A848LH07_9BACT</name>
<dbReference type="RefSeq" id="WP_169345450.1">
    <property type="nucleotide sequence ID" value="NZ_JABBJJ010000057.1"/>
</dbReference>
<feature type="domain" description="DUF4145" evidence="1">
    <location>
        <begin position="114"/>
        <end position="197"/>
    </location>
</feature>
<sequence length="298" mass="33380">MAAPTAFRSPCASCERETRHSVLHETMDGPSSGDDYPEYIYYQIIRCLGCETIAFRQHSEDYVTPGYVDDEGNIHPSTTTNVYPRLLKNRLKPHLYWPHPIPEIVRDIYNETINATKENALTLAGIGFRAIIEAICNDQKIHGKDLQRKINALAQKGMISKLEEKRLHAIRFLGNDAAHDIKRPSLASIQVVLKIVEHLIENIYILDAETQSNLETVIDTYDDFKGVLVASIKTLPPGDEKPLTSILGKTIRRLVNSLPAMEKQLTADIKAGAFPDLGMGKTVSIKNGSHVVQYYIKT</sequence>
<organism evidence="2 3">
    <name type="scientific">Pyxidicoccus fallax</name>
    <dbReference type="NCBI Taxonomy" id="394095"/>
    <lineage>
        <taxon>Bacteria</taxon>
        <taxon>Pseudomonadati</taxon>
        <taxon>Myxococcota</taxon>
        <taxon>Myxococcia</taxon>
        <taxon>Myxococcales</taxon>
        <taxon>Cystobacterineae</taxon>
        <taxon>Myxococcaceae</taxon>
        <taxon>Pyxidicoccus</taxon>
    </lineage>
</organism>
<dbReference type="Proteomes" id="UP000518300">
    <property type="component" value="Unassembled WGS sequence"/>
</dbReference>
<comment type="caution">
    <text evidence="2">The sequence shown here is derived from an EMBL/GenBank/DDBJ whole genome shotgun (WGS) entry which is preliminary data.</text>
</comment>
<protein>
    <submittedName>
        <fullName evidence="2">DUF4145 domain-containing protein</fullName>
    </submittedName>
</protein>
<keyword evidence="3" id="KW-1185">Reference proteome</keyword>
<dbReference type="Pfam" id="PF13643">
    <property type="entry name" value="DUF4145"/>
    <property type="match status" value="1"/>
</dbReference>
<evidence type="ECO:0000259" key="1">
    <source>
        <dbReference type="Pfam" id="PF13643"/>
    </source>
</evidence>
<proteinExistence type="predicted"/>
<dbReference type="AlphaFoldDB" id="A0A848LH07"/>
<reference evidence="2 3" key="1">
    <citation type="submission" date="2020-04" db="EMBL/GenBank/DDBJ databases">
        <title>Draft genome of Pyxidicoccus fallax type strain.</title>
        <authorList>
            <person name="Whitworth D.E."/>
        </authorList>
    </citation>
    <scope>NUCLEOTIDE SEQUENCE [LARGE SCALE GENOMIC DNA]</scope>
    <source>
        <strain evidence="2 3">DSM 14698</strain>
    </source>
</reference>
<evidence type="ECO:0000313" key="2">
    <source>
        <dbReference type="EMBL" id="NMO16161.1"/>
    </source>
</evidence>
<gene>
    <name evidence="2" type="ORF">HG543_15065</name>
</gene>
<dbReference type="EMBL" id="JABBJJ010000057">
    <property type="protein sequence ID" value="NMO16161.1"/>
    <property type="molecule type" value="Genomic_DNA"/>
</dbReference>
<dbReference type="InterPro" id="IPR025285">
    <property type="entry name" value="DUF4145"/>
</dbReference>
<accession>A0A848LH07</accession>